<evidence type="ECO:0000259" key="1">
    <source>
        <dbReference type="PROSITE" id="PS50801"/>
    </source>
</evidence>
<protein>
    <submittedName>
        <fullName evidence="2">Anti-sigma factor antagonist</fullName>
    </submittedName>
</protein>
<keyword evidence="3" id="KW-1185">Reference proteome</keyword>
<evidence type="ECO:0000313" key="2">
    <source>
        <dbReference type="EMBL" id="PLW69001.1"/>
    </source>
</evidence>
<dbReference type="Pfam" id="PF01740">
    <property type="entry name" value="STAS"/>
    <property type="match status" value="1"/>
</dbReference>
<feature type="domain" description="STAS" evidence="1">
    <location>
        <begin position="4"/>
        <end position="131"/>
    </location>
</feature>
<dbReference type="PROSITE" id="PS50801">
    <property type="entry name" value="STAS"/>
    <property type="match status" value="1"/>
</dbReference>
<proteinExistence type="predicted"/>
<dbReference type="GO" id="GO:0043856">
    <property type="term" value="F:anti-sigma factor antagonist activity"/>
    <property type="evidence" value="ECO:0007669"/>
    <property type="project" value="TreeGrafter"/>
</dbReference>
<dbReference type="AlphaFoldDB" id="A0A2N5X3D0"/>
<dbReference type="Gene3D" id="3.30.750.24">
    <property type="entry name" value="STAS domain"/>
    <property type="match status" value="1"/>
</dbReference>
<dbReference type="OrthoDB" id="8685730at2"/>
<dbReference type="InterPro" id="IPR002645">
    <property type="entry name" value="STAS_dom"/>
</dbReference>
<dbReference type="CDD" id="cd07043">
    <property type="entry name" value="STAS_anti-anti-sigma_factors"/>
    <property type="match status" value="1"/>
</dbReference>
<comment type="caution">
    <text evidence="2">The sequence shown here is derived from an EMBL/GenBank/DDBJ whole genome shotgun (WGS) entry which is preliminary data.</text>
</comment>
<dbReference type="PANTHER" id="PTHR33495">
    <property type="entry name" value="ANTI-SIGMA FACTOR ANTAGONIST TM_1081-RELATED-RELATED"/>
    <property type="match status" value="1"/>
</dbReference>
<organism evidence="2 3">
    <name type="scientific">Pseudohalioglobus lutimaris</name>
    <dbReference type="NCBI Taxonomy" id="1737061"/>
    <lineage>
        <taxon>Bacteria</taxon>
        <taxon>Pseudomonadati</taxon>
        <taxon>Pseudomonadota</taxon>
        <taxon>Gammaproteobacteria</taxon>
        <taxon>Cellvibrionales</taxon>
        <taxon>Halieaceae</taxon>
        <taxon>Pseudohalioglobus</taxon>
    </lineage>
</organism>
<name>A0A2N5X3D0_9GAMM</name>
<dbReference type="PANTHER" id="PTHR33495:SF2">
    <property type="entry name" value="ANTI-SIGMA FACTOR ANTAGONIST TM_1081-RELATED"/>
    <property type="match status" value="1"/>
</dbReference>
<dbReference type="InterPro" id="IPR014557">
    <property type="entry name" value="UCP029548_STAS-type"/>
</dbReference>
<dbReference type="Proteomes" id="UP000235005">
    <property type="component" value="Unassembled WGS sequence"/>
</dbReference>
<accession>A0A2N5X3D0</accession>
<dbReference type="EMBL" id="PKUS01000010">
    <property type="protein sequence ID" value="PLW69001.1"/>
    <property type="molecule type" value="Genomic_DNA"/>
</dbReference>
<dbReference type="PIRSF" id="PIRSF029548">
    <property type="entry name" value="UCP029548"/>
    <property type="match status" value="1"/>
</dbReference>
<gene>
    <name evidence="2" type="ORF">C0039_10305</name>
</gene>
<reference evidence="2 3" key="1">
    <citation type="submission" date="2018-01" db="EMBL/GenBank/DDBJ databases">
        <title>The draft genome sequence of Halioglobus lutimaris HF004.</title>
        <authorList>
            <person name="Du Z.-J."/>
            <person name="Shi M.-J."/>
        </authorList>
    </citation>
    <scope>NUCLEOTIDE SEQUENCE [LARGE SCALE GENOMIC DNA]</scope>
    <source>
        <strain evidence="2 3">HF004</strain>
    </source>
</reference>
<dbReference type="SUPFAM" id="SSF52091">
    <property type="entry name" value="SpoIIaa-like"/>
    <property type="match status" value="1"/>
</dbReference>
<evidence type="ECO:0000313" key="3">
    <source>
        <dbReference type="Proteomes" id="UP000235005"/>
    </source>
</evidence>
<dbReference type="RefSeq" id="WP_076001194.1">
    <property type="nucleotide sequence ID" value="NZ_PKUS01000010.1"/>
</dbReference>
<sequence length="160" mass="17996">MQEGKILAASHNGAYVIRMVGDVRLTLCTTIDEYIQKMFADPQFASVWVDLCDAEGIDSTTLGLLAKLALQVEERFGFKPAIYSCEPGINRLLRSMGFQHLFELHEEACANPEEIREIPQIEDSEAAVKEKVIEAHRVLMGLSEENRVRFKDLMSALEHG</sequence>
<dbReference type="InterPro" id="IPR036513">
    <property type="entry name" value="STAS_dom_sf"/>
</dbReference>